<accession>A0A7Z9DXT8</accession>
<proteinExistence type="predicted"/>
<sequence>MTAQLNTAIETKIARSYTDGNGLKIDVIEIVYADGLVERHLGWTEEDLDSQTVFYIQTSNGTVLKSTLKTTENDQLILVYRELWMKRHSQETTQTINPEEQDEIELIRAAELAKSDFGFDC</sequence>
<dbReference type="OrthoDB" id="9830193at2"/>
<organism evidence="1 2">
    <name type="scientific">Planktothrix paucivesiculata PCC 9631</name>
    <dbReference type="NCBI Taxonomy" id="671071"/>
    <lineage>
        <taxon>Bacteria</taxon>
        <taxon>Bacillati</taxon>
        <taxon>Cyanobacteriota</taxon>
        <taxon>Cyanophyceae</taxon>
        <taxon>Oscillatoriophycideae</taxon>
        <taxon>Oscillatoriales</taxon>
        <taxon>Microcoleaceae</taxon>
        <taxon>Planktothrix</taxon>
    </lineage>
</organism>
<protein>
    <submittedName>
        <fullName evidence="1">Uncharacterized protein</fullName>
    </submittedName>
</protein>
<comment type="caution">
    <text evidence="1">The sequence shown here is derived from an EMBL/GenBank/DDBJ whole genome shotgun (WGS) entry which is preliminary data.</text>
</comment>
<dbReference type="AlphaFoldDB" id="A0A7Z9DXT8"/>
<keyword evidence="2" id="KW-1185">Reference proteome</keyword>
<dbReference type="Proteomes" id="UP000182190">
    <property type="component" value="Unassembled WGS sequence"/>
</dbReference>
<evidence type="ECO:0000313" key="1">
    <source>
        <dbReference type="EMBL" id="VXD16982.1"/>
    </source>
</evidence>
<gene>
    <name evidence="1" type="ORF">PL9631_250127</name>
</gene>
<dbReference type="EMBL" id="CZCS02000163">
    <property type="protein sequence ID" value="VXD16982.1"/>
    <property type="molecule type" value="Genomic_DNA"/>
</dbReference>
<reference evidence="1" key="1">
    <citation type="submission" date="2019-10" db="EMBL/GenBank/DDBJ databases">
        <authorList>
            <consortium name="Genoscope - CEA"/>
            <person name="William W."/>
        </authorList>
    </citation>
    <scope>NUCLEOTIDE SEQUENCE [LARGE SCALE GENOMIC DNA]</scope>
    <source>
        <strain evidence="1">BBR_PRJEB10994</strain>
    </source>
</reference>
<name>A0A7Z9DXT8_9CYAN</name>
<dbReference type="RefSeq" id="WP_083616884.1">
    <property type="nucleotide sequence ID" value="NZ_LR734992.1"/>
</dbReference>
<evidence type="ECO:0000313" key="2">
    <source>
        <dbReference type="Proteomes" id="UP000182190"/>
    </source>
</evidence>